<reference evidence="1 2" key="1">
    <citation type="submission" date="2024-02" db="EMBL/GenBank/DDBJ databases">
        <authorList>
            <person name="Chen Y."/>
            <person name="Shah S."/>
            <person name="Dougan E. K."/>
            <person name="Thang M."/>
            <person name="Chan C."/>
        </authorList>
    </citation>
    <scope>NUCLEOTIDE SEQUENCE [LARGE SCALE GENOMIC DNA]</scope>
</reference>
<gene>
    <name evidence="1" type="ORF">CCMP2556_LOCUS21986</name>
</gene>
<evidence type="ECO:0000313" key="1">
    <source>
        <dbReference type="EMBL" id="CAK9040905.1"/>
    </source>
</evidence>
<keyword evidence="2" id="KW-1185">Reference proteome</keyword>
<name>A0ABP0LP20_9DINO</name>
<protein>
    <submittedName>
        <fullName evidence="1">Uncharacterized protein</fullName>
    </submittedName>
</protein>
<sequence length="412" mass="45573">MKVFSTLKTMWTSTSAPKSPEALDISDISDPELFQPQFSSQREASDDDFGQEQLPPHFSEATEELVKLFGEMETEQERLVGVVVTIFAQQSFDENFRQVRPETVPGEKVSTYSLSLFAVGKLHEYLAGTQVPEGIWSQLVEDIRSVAADSVTFNWECCGACSDNGFCKARTSSRIALAVAAPTSPSIHFISFALQSGFSVMCSDFSLKALIAEWSEELLGPNPFIRLRTSCDSQFQLEFFPEQLKNDDVPQQLQVVGELCTREGKAVVSALSDTIVYTVNPHHVDTDAFQLKVLTVISNWTGGSMVEAMQCEIQHGELKKRGAAGHVALTYPSGGQLITSMGHWIELTRINTSVESIMQVAAKNFGQLEISKQQAALSSARTEADRQRCVQELSKQMIQKSVPSTMRGRTKY</sequence>
<dbReference type="Proteomes" id="UP001642484">
    <property type="component" value="Unassembled WGS sequence"/>
</dbReference>
<organism evidence="1 2">
    <name type="scientific">Durusdinium trenchii</name>
    <dbReference type="NCBI Taxonomy" id="1381693"/>
    <lineage>
        <taxon>Eukaryota</taxon>
        <taxon>Sar</taxon>
        <taxon>Alveolata</taxon>
        <taxon>Dinophyceae</taxon>
        <taxon>Suessiales</taxon>
        <taxon>Symbiodiniaceae</taxon>
        <taxon>Durusdinium</taxon>
    </lineage>
</organism>
<evidence type="ECO:0000313" key="2">
    <source>
        <dbReference type="Proteomes" id="UP001642484"/>
    </source>
</evidence>
<accession>A0ABP0LP20</accession>
<dbReference type="EMBL" id="CAXAMN010013447">
    <property type="protein sequence ID" value="CAK9040905.1"/>
    <property type="molecule type" value="Genomic_DNA"/>
</dbReference>
<proteinExistence type="predicted"/>
<comment type="caution">
    <text evidence="1">The sequence shown here is derived from an EMBL/GenBank/DDBJ whole genome shotgun (WGS) entry which is preliminary data.</text>
</comment>